<organism evidence="4 5">
    <name type="scientific">Portunus trituberculatus</name>
    <name type="common">Swimming crab</name>
    <name type="synonym">Neptunus trituberculatus</name>
    <dbReference type="NCBI Taxonomy" id="210409"/>
    <lineage>
        <taxon>Eukaryota</taxon>
        <taxon>Metazoa</taxon>
        <taxon>Ecdysozoa</taxon>
        <taxon>Arthropoda</taxon>
        <taxon>Crustacea</taxon>
        <taxon>Multicrustacea</taxon>
        <taxon>Malacostraca</taxon>
        <taxon>Eumalacostraca</taxon>
        <taxon>Eucarida</taxon>
        <taxon>Decapoda</taxon>
        <taxon>Pleocyemata</taxon>
        <taxon>Brachyura</taxon>
        <taxon>Eubrachyura</taxon>
        <taxon>Portunoidea</taxon>
        <taxon>Portunidae</taxon>
        <taxon>Portuninae</taxon>
        <taxon>Portunus</taxon>
    </lineage>
</organism>
<comment type="subcellular location">
    <subcellularLocation>
        <location evidence="1 2">Nucleus</location>
    </subcellularLocation>
</comment>
<gene>
    <name evidence="4" type="primary">TIGD7_2</name>
    <name evidence="4" type="ORF">E2C01_099409</name>
</gene>
<dbReference type="Pfam" id="PF04218">
    <property type="entry name" value="CENP-B_N"/>
    <property type="match status" value="1"/>
</dbReference>
<dbReference type="OrthoDB" id="6119313at2759"/>
<name>A0A5B7KAX0_PORTR</name>
<evidence type="ECO:0000259" key="3">
    <source>
        <dbReference type="PROSITE" id="PS50960"/>
    </source>
</evidence>
<dbReference type="InterPro" id="IPR009057">
    <property type="entry name" value="Homeodomain-like_sf"/>
</dbReference>
<keyword evidence="5" id="KW-1185">Reference proteome</keyword>
<dbReference type="GO" id="GO:0003677">
    <property type="term" value="F:DNA binding"/>
    <property type="evidence" value="ECO:0007669"/>
    <property type="project" value="UniProtKB-UniRule"/>
</dbReference>
<protein>
    <submittedName>
        <fullName evidence="4">Tigger transposable element-derived protein 7</fullName>
    </submittedName>
</protein>
<dbReference type="EMBL" id="VSRR010137742">
    <property type="protein sequence ID" value="MPD03757.1"/>
    <property type="molecule type" value="Genomic_DNA"/>
</dbReference>
<feature type="DNA-binding region" description="H-T-H motif" evidence="2">
    <location>
        <begin position="24"/>
        <end position="44"/>
    </location>
</feature>
<proteinExistence type="predicted"/>
<dbReference type="SUPFAM" id="SSF46689">
    <property type="entry name" value="Homeodomain-like"/>
    <property type="match status" value="1"/>
</dbReference>
<sequence length="71" mass="8358">MKLRYLSLEDKLKVLERVDSGATMQMVCIEFGVKPSTFYDIKKNRDKIRQQHLLDNGNSKVRKNFKILQSL</sequence>
<evidence type="ECO:0000256" key="2">
    <source>
        <dbReference type="PROSITE-ProRule" id="PRU00320"/>
    </source>
</evidence>
<dbReference type="AlphaFoldDB" id="A0A5B7KAX0"/>
<dbReference type="Gene3D" id="1.10.10.10">
    <property type="entry name" value="Winged helix-like DNA-binding domain superfamily/Winged helix DNA-binding domain"/>
    <property type="match status" value="1"/>
</dbReference>
<keyword evidence="2" id="KW-0238">DNA-binding</keyword>
<accession>A0A5B7KAX0</accession>
<keyword evidence="2" id="KW-0539">Nucleus</keyword>
<dbReference type="Proteomes" id="UP000324222">
    <property type="component" value="Unassembled WGS sequence"/>
</dbReference>
<dbReference type="GO" id="GO:0005634">
    <property type="term" value="C:nucleus"/>
    <property type="evidence" value="ECO:0007669"/>
    <property type="project" value="UniProtKB-SubCell"/>
</dbReference>
<dbReference type="PROSITE" id="PS50960">
    <property type="entry name" value="HTH_PSQ"/>
    <property type="match status" value="1"/>
</dbReference>
<evidence type="ECO:0000313" key="5">
    <source>
        <dbReference type="Proteomes" id="UP000324222"/>
    </source>
</evidence>
<dbReference type="InterPro" id="IPR007889">
    <property type="entry name" value="HTH_Psq"/>
</dbReference>
<reference evidence="4 5" key="1">
    <citation type="submission" date="2019-05" db="EMBL/GenBank/DDBJ databases">
        <title>Another draft genome of Portunus trituberculatus and its Hox gene families provides insights of decapod evolution.</title>
        <authorList>
            <person name="Jeong J.-H."/>
            <person name="Song I."/>
            <person name="Kim S."/>
            <person name="Choi T."/>
            <person name="Kim D."/>
            <person name="Ryu S."/>
            <person name="Kim W."/>
        </authorList>
    </citation>
    <scope>NUCLEOTIDE SEQUENCE [LARGE SCALE GENOMIC DNA]</scope>
    <source>
        <tissue evidence="4">Muscle</tissue>
    </source>
</reference>
<comment type="caution">
    <text evidence="4">The sequence shown here is derived from an EMBL/GenBank/DDBJ whole genome shotgun (WGS) entry which is preliminary data.</text>
</comment>
<feature type="domain" description="HTH psq-type" evidence="3">
    <location>
        <begin position="1"/>
        <end position="48"/>
    </location>
</feature>
<evidence type="ECO:0000313" key="4">
    <source>
        <dbReference type="EMBL" id="MPD03757.1"/>
    </source>
</evidence>
<evidence type="ECO:0000256" key="1">
    <source>
        <dbReference type="ARBA" id="ARBA00004123"/>
    </source>
</evidence>
<dbReference type="InterPro" id="IPR036388">
    <property type="entry name" value="WH-like_DNA-bd_sf"/>
</dbReference>